<feature type="domain" description="Mmc1 C-terminal" evidence="2">
    <location>
        <begin position="401"/>
        <end position="628"/>
    </location>
</feature>
<sequence>MSRHTGALRRLLTSEIHACPSCISQRAARRALYHSAAAERTPPLSTSRRRDERYGVVGAQRRRHSASNGRHNSSLVSSTAVNSPSTVPSAYEELHARLAALQDSASGFADLSRLQLALRSLESVNPTLRVAFLGLGDKGVQAARRLARVLLADALGSEEAWEKQLQDETGDGRGLLLRYGDEIDTVSVTKDLVQTIDISSPFLKRHGLEILITGFSTGGLAAEESEELESQLLVPSLTIPNTSRGQVGFVRYPVHMALLVGEGVEGTVEAARILEVELDTALVGAALDLPVRSDMAKTSIFSGTGQIVDISLANHALGLFRKSKANGAEFSHEWEASNVPATASFMITAAHASASSPKPAVASTIASLLNSTTTATNDAENTSLQTADSASVSPPKRAQLLTDLTSWSASAHKDLQLNLTAAFASPTWRRTAWFRLLWRIDDVSQVSTHLLQHAWLREAELELACLSGKLLEAGLATPATLREPEFQALVPEGMQAELVTHEKVKDQEESVAELMQLPTLLSRVKAQSGLNPLFNPPWPQTLALARMHLIHTLIPLFHARAQALLLQSLTTTAATSALGIWLVVATSGVAVYEAGAVAALGLVWSLRRLQKKWGIERSKFAGDVSDFARRALSEVEGHLRRVVESGGRVEVQQAEVEGWARARKAVEDARQALAKVQQGSSTPKS</sequence>
<dbReference type="STRING" id="1507870.A0A1V8TS72"/>
<feature type="region of interest" description="Disordered" evidence="1">
    <location>
        <begin position="38"/>
        <end position="82"/>
    </location>
</feature>
<protein>
    <recommendedName>
        <fullName evidence="2">Mmc1 C-terminal domain-containing protein</fullName>
    </recommendedName>
</protein>
<name>A0A1V8TS72_9PEZI</name>
<dbReference type="Pfam" id="PF23868">
    <property type="entry name" value="Mmc1_C"/>
    <property type="match status" value="1"/>
</dbReference>
<feature type="compositionally biased region" description="Polar residues" evidence="1">
    <location>
        <begin position="66"/>
        <end position="82"/>
    </location>
</feature>
<dbReference type="PANTHER" id="PTHR38644">
    <property type="entry name" value="EXPRESSED PROTEIN"/>
    <property type="match status" value="1"/>
</dbReference>
<evidence type="ECO:0000259" key="2">
    <source>
        <dbReference type="Pfam" id="PF23868"/>
    </source>
</evidence>
<comment type="caution">
    <text evidence="3">The sequence shown here is derived from an EMBL/GenBank/DDBJ whole genome shotgun (WGS) entry which is preliminary data.</text>
</comment>
<accession>A0A1V8TS72</accession>
<dbReference type="InParanoid" id="A0A1V8TS72"/>
<dbReference type="Proteomes" id="UP000192596">
    <property type="component" value="Unassembled WGS sequence"/>
</dbReference>
<organism evidence="3 4">
    <name type="scientific">Cryoendolithus antarcticus</name>
    <dbReference type="NCBI Taxonomy" id="1507870"/>
    <lineage>
        <taxon>Eukaryota</taxon>
        <taxon>Fungi</taxon>
        <taxon>Dikarya</taxon>
        <taxon>Ascomycota</taxon>
        <taxon>Pezizomycotina</taxon>
        <taxon>Dothideomycetes</taxon>
        <taxon>Dothideomycetidae</taxon>
        <taxon>Cladosporiales</taxon>
        <taxon>Cladosporiaceae</taxon>
        <taxon>Cryoendolithus</taxon>
    </lineage>
</organism>
<evidence type="ECO:0000256" key="1">
    <source>
        <dbReference type="SAM" id="MobiDB-lite"/>
    </source>
</evidence>
<dbReference type="OrthoDB" id="5319015at2759"/>
<gene>
    <name evidence="3" type="ORF">B0A48_00938</name>
</gene>
<keyword evidence="4" id="KW-1185">Reference proteome</keyword>
<reference evidence="4" key="1">
    <citation type="submission" date="2017-03" db="EMBL/GenBank/DDBJ databases">
        <title>Genomes of endolithic fungi from Antarctica.</title>
        <authorList>
            <person name="Coleine C."/>
            <person name="Masonjones S."/>
            <person name="Stajich J.E."/>
        </authorList>
    </citation>
    <scope>NUCLEOTIDE SEQUENCE [LARGE SCALE GENOMIC DNA]</scope>
    <source>
        <strain evidence="4">CCFEE 5527</strain>
    </source>
</reference>
<dbReference type="PANTHER" id="PTHR38644:SF1">
    <property type="entry name" value="EXPRESSED PROTEIN"/>
    <property type="match status" value="1"/>
</dbReference>
<dbReference type="InterPro" id="IPR056196">
    <property type="entry name" value="Mmc1_C"/>
</dbReference>
<dbReference type="Pfam" id="PF23867">
    <property type="entry name" value="Mmc1_N"/>
    <property type="match status" value="1"/>
</dbReference>
<evidence type="ECO:0000313" key="4">
    <source>
        <dbReference type="Proteomes" id="UP000192596"/>
    </source>
</evidence>
<dbReference type="AlphaFoldDB" id="A0A1V8TS72"/>
<evidence type="ECO:0000313" key="3">
    <source>
        <dbReference type="EMBL" id="OQO14062.1"/>
    </source>
</evidence>
<dbReference type="EMBL" id="NAJO01000002">
    <property type="protein sequence ID" value="OQO14062.1"/>
    <property type="molecule type" value="Genomic_DNA"/>
</dbReference>
<proteinExistence type="predicted"/>